<reference evidence="1" key="1">
    <citation type="journal article" date="2011" name="Genome Biol.">
        <title>The draft genome of the carcinogenic human liver fluke Clonorchis sinensis.</title>
        <authorList>
            <person name="Wang X."/>
            <person name="Chen W."/>
            <person name="Huang Y."/>
            <person name="Sun J."/>
            <person name="Men J."/>
            <person name="Liu H."/>
            <person name="Luo F."/>
            <person name="Guo L."/>
            <person name="Lv X."/>
            <person name="Deng C."/>
            <person name="Zhou C."/>
            <person name="Fan Y."/>
            <person name="Li X."/>
            <person name="Huang L."/>
            <person name="Hu Y."/>
            <person name="Liang C."/>
            <person name="Hu X."/>
            <person name="Xu J."/>
            <person name="Yu X."/>
        </authorList>
    </citation>
    <scope>NUCLEOTIDE SEQUENCE [LARGE SCALE GENOMIC DNA]</scope>
    <source>
        <strain evidence="1">Henan</strain>
    </source>
</reference>
<dbReference type="AlphaFoldDB" id="G7YRF7"/>
<proteinExistence type="predicted"/>
<protein>
    <submittedName>
        <fullName evidence="1">Uncharacterized protein</fullName>
    </submittedName>
</protein>
<dbReference type="Proteomes" id="UP000008909">
    <property type="component" value="Unassembled WGS sequence"/>
</dbReference>
<accession>G7YRF7</accession>
<gene>
    <name evidence="1" type="ORF">CLF_108261</name>
</gene>
<keyword evidence="2" id="KW-1185">Reference proteome</keyword>
<evidence type="ECO:0000313" key="1">
    <source>
        <dbReference type="EMBL" id="GAA55537.1"/>
    </source>
</evidence>
<name>G7YRF7_CLOSI</name>
<reference key="2">
    <citation type="submission" date="2011-10" db="EMBL/GenBank/DDBJ databases">
        <title>The genome and transcriptome sequence of Clonorchis sinensis provide insights into the carcinogenic liver fluke.</title>
        <authorList>
            <person name="Wang X."/>
            <person name="Huang Y."/>
            <person name="Chen W."/>
            <person name="Liu H."/>
            <person name="Guo L."/>
            <person name="Chen Y."/>
            <person name="Luo F."/>
            <person name="Zhou W."/>
            <person name="Sun J."/>
            <person name="Mao Q."/>
            <person name="Liang P."/>
            <person name="Zhou C."/>
            <person name="Tian Y."/>
            <person name="Men J."/>
            <person name="Lv X."/>
            <person name="Huang L."/>
            <person name="Zhou J."/>
            <person name="Hu Y."/>
            <person name="Li R."/>
            <person name="Zhang F."/>
            <person name="Lei H."/>
            <person name="Li X."/>
            <person name="Hu X."/>
            <person name="Liang C."/>
            <person name="Xu J."/>
            <person name="Wu Z."/>
            <person name="Yu X."/>
        </authorList>
    </citation>
    <scope>NUCLEOTIDE SEQUENCE</scope>
    <source>
        <strain>Henan</strain>
    </source>
</reference>
<evidence type="ECO:0000313" key="2">
    <source>
        <dbReference type="Proteomes" id="UP000008909"/>
    </source>
</evidence>
<dbReference type="EMBL" id="DF144033">
    <property type="protein sequence ID" value="GAA55537.1"/>
    <property type="molecule type" value="Genomic_DNA"/>
</dbReference>
<organism evidence="1 2">
    <name type="scientific">Clonorchis sinensis</name>
    <name type="common">Chinese liver fluke</name>
    <dbReference type="NCBI Taxonomy" id="79923"/>
    <lineage>
        <taxon>Eukaryota</taxon>
        <taxon>Metazoa</taxon>
        <taxon>Spiralia</taxon>
        <taxon>Lophotrochozoa</taxon>
        <taxon>Platyhelminthes</taxon>
        <taxon>Trematoda</taxon>
        <taxon>Digenea</taxon>
        <taxon>Opisthorchiida</taxon>
        <taxon>Opisthorchiata</taxon>
        <taxon>Opisthorchiidae</taxon>
        <taxon>Clonorchis</taxon>
    </lineage>
</organism>
<sequence>MLALYVKRLEFEPRNRQECDLRKLYENIQISDRLLYNQQGMEDDTLFDGTIFVGTLEKVTRNLAQSIDIEAERGRHEFLESCLKFRKRLPKMGATAAEKLTQTPRFVFLGNLRFNSDHEVCAHSQRTNVARLNCAEILGLFPRRCNECHTVHHRNESQSFGTLVVINHGFRPHCRSTVTHAPLRSMKSKKPSLDRKILIKVIEYLIAICVGCSRAYRLIEPIKVRIASRMADRKDKDVTSSSTSSEREVGVSADVKWSAPPIRLEETLRWLSRISRYFDGMEYEKKTRTTNNACTNLIQRFRYH</sequence>